<sequence length="43" mass="4630">MTIRIIAIVLLAIVLAGCADFDHAPDNDGEWNNGDTYYGNGGY</sequence>
<evidence type="ECO:0008006" key="2">
    <source>
        <dbReference type="Google" id="ProtNLM"/>
    </source>
</evidence>
<proteinExistence type="predicted"/>
<protein>
    <recommendedName>
        <fullName evidence="2">Lipoprotein</fullName>
    </recommendedName>
</protein>
<comment type="caution">
    <text evidence="1">The sequence shown here is derived from an EMBL/GenBank/DDBJ whole genome shotgun (WGS) entry which is preliminary data.</text>
</comment>
<evidence type="ECO:0000313" key="1">
    <source>
        <dbReference type="EMBL" id="KKM03826.1"/>
    </source>
</evidence>
<accession>A0A0F9JDB2</accession>
<gene>
    <name evidence="1" type="ORF">LCGC14_1770490</name>
</gene>
<dbReference type="EMBL" id="LAZR01016593">
    <property type="protein sequence ID" value="KKM03826.1"/>
    <property type="molecule type" value="Genomic_DNA"/>
</dbReference>
<dbReference type="AlphaFoldDB" id="A0A0F9JDB2"/>
<organism evidence="1">
    <name type="scientific">marine sediment metagenome</name>
    <dbReference type="NCBI Taxonomy" id="412755"/>
    <lineage>
        <taxon>unclassified sequences</taxon>
        <taxon>metagenomes</taxon>
        <taxon>ecological metagenomes</taxon>
    </lineage>
</organism>
<reference evidence="1" key="1">
    <citation type="journal article" date="2015" name="Nature">
        <title>Complex archaea that bridge the gap between prokaryotes and eukaryotes.</title>
        <authorList>
            <person name="Spang A."/>
            <person name="Saw J.H."/>
            <person name="Jorgensen S.L."/>
            <person name="Zaremba-Niedzwiedzka K."/>
            <person name="Martijn J."/>
            <person name="Lind A.E."/>
            <person name="van Eijk R."/>
            <person name="Schleper C."/>
            <person name="Guy L."/>
            <person name="Ettema T.J."/>
        </authorList>
    </citation>
    <scope>NUCLEOTIDE SEQUENCE</scope>
</reference>
<name>A0A0F9JDB2_9ZZZZ</name>
<dbReference type="PROSITE" id="PS51257">
    <property type="entry name" value="PROKAR_LIPOPROTEIN"/>
    <property type="match status" value="1"/>
</dbReference>